<organism evidence="1 2">
    <name type="scientific">Parastrongyloides trichosuri</name>
    <name type="common">Possum-specific nematode worm</name>
    <dbReference type="NCBI Taxonomy" id="131310"/>
    <lineage>
        <taxon>Eukaryota</taxon>
        <taxon>Metazoa</taxon>
        <taxon>Ecdysozoa</taxon>
        <taxon>Nematoda</taxon>
        <taxon>Chromadorea</taxon>
        <taxon>Rhabditida</taxon>
        <taxon>Tylenchina</taxon>
        <taxon>Panagrolaimomorpha</taxon>
        <taxon>Strongyloidoidea</taxon>
        <taxon>Strongyloididae</taxon>
        <taxon>Parastrongyloides</taxon>
    </lineage>
</organism>
<keyword evidence="1" id="KW-1185">Reference proteome</keyword>
<dbReference type="Pfam" id="PF13162">
    <property type="entry name" value="DUF3997"/>
    <property type="match status" value="1"/>
</dbReference>
<dbReference type="InterPro" id="IPR025059">
    <property type="entry name" value="DUF3997"/>
</dbReference>
<evidence type="ECO:0000313" key="2">
    <source>
        <dbReference type="WBParaSite" id="PTRK_0000598600.1"/>
    </source>
</evidence>
<sequence>MICKDPSQNGDNYIPCDIVDYNYNDSYIIAKQQYYSDCYQGYQGEHTLEKGSYYYWIIKLSVDSLIGPLTKLEFEATRKEVQQQNGGFWDRVVEAHKTLWNSPLARAIVPDKISIGMGAIWLRLGKEPGVYLTPTFNVNAGYGAFVSGGFDFTASYYTGNPQDITASMLQGHTFGGMVTGGYLGSLSIGGSYSPTTSNTGFINGSVGFGLGYGVFIGGQYQYTPGYGSLW</sequence>
<accession>A0A0N4ZEB6</accession>
<proteinExistence type="predicted"/>
<evidence type="ECO:0000313" key="1">
    <source>
        <dbReference type="Proteomes" id="UP000038045"/>
    </source>
</evidence>
<dbReference type="Proteomes" id="UP000038045">
    <property type="component" value="Unplaced"/>
</dbReference>
<name>A0A0N4ZEB6_PARTI</name>
<dbReference type="AlphaFoldDB" id="A0A0N4ZEB6"/>
<protein>
    <submittedName>
        <fullName evidence="2">Ntox44 domain-containing protein</fullName>
    </submittedName>
</protein>
<reference evidence="2" key="1">
    <citation type="submission" date="2017-02" db="UniProtKB">
        <authorList>
            <consortium name="WormBaseParasite"/>
        </authorList>
    </citation>
    <scope>IDENTIFICATION</scope>
</reference>
<dbReference type="WBParaSite" id="PTRK_0000598600.1">
    <property type="protein sequence ID" value="PTRK_0000598600.1"/>
    <property type="gene ID" value="PTRK_0000598600"/>
</dbReference>